<dbReference type="GO" id="GO:0016757">
    <property type="term" value="F:glycosyltransferase activity"/>
    <property type="evidence" value="ECO:0007669"/>
    <property type="project" value="UniProtKB-KW"/>
</dbReference>
<dbReference type="InterPro" id="IPR001173">
    <property type="entry name" value="Glyco_trans_2-like"/>
</dbReference>
<dbReference type="AlphaFoldDB" id="A0ABD5PRJ0"/>
<evidence type="ECO:0000256" key="4">
    <source>
        <dbReference type="ARBA" id="ARBA00022679"/>
    </source>
</evidence>
<dbReference type="RefSeq" id="WP_250140262.1">
    <property type="nucleotide sequence ID" value="NZ_JALIQP010000002.1"/>
</dbReference>
<comment type="caution">
    <text evidence="7">The sequence shown here is derived from an EMBL/GenBank/DDBJ whole genome shotgun (WGS) entry which is preliminary data.</text>
</comment>
<dbReference type="InterPro" id="IPR029044">
    <property type="entry name" value="Nucleotide-diphossugar_trans"/>
</dbReference>
<dbReference type="GO" id="GO:0005886">
    <property type="term" value="C:plasma membrane"/>
    <property type="evidence" value="ECO:0007669"/>
    <property type="project" value="UniProtKB-SubCell"/>
</dbReference>
<dbReference type="EMBL" id="JBHSFA010000007">
    <property type="protein sequence ID" value="MFC4543053.1"/>
    <property type="molecule type" value="Genomic_DNA"/>
</dbReference>
<evidence type="ECO:0000256" key="2">
    <source>
        <dbReference type="ARBA" id="ARBA00022475"/>
    </source>
</evidence>
<dbReference type="EC" id="2.4.-.-" evidence="7"/>
<evidence type="ECO:0000256" key="1">
    <source>
        <dbReference type="ARBA" id="ARBA00004236"/>
    </source>
</evidence>
<dbReference type="Pfam" id="PF00535">
    <property type="entry name" value="Glycos_transf_2"/>
    <property type="match status" value="1"/>
</dbReference>
<dbReference type="Proteomes" id="UP001595898">
    <property type="component" value="Unassembled WGS sequence"/>
</dbReference>
<reference evidence="7 8" key="1">
    <citation type="journal article" date="2019" name="Int. J. Syst. Evol. Microbiol.">
        <title>The Global Catalogue of Microorganisms (GCM) 10K type strain sequencing project: providing services to taxonomists for standard genome sequencing and annotation.</title>
        <authorList>
            <consortium name="The Broad Institute Genomics Platform"/>
            <consortium name="The Broad Institute Genome Sequencing Center for Infectious Disease"/>
            <person name="Wu L."/>
            <person name="Ma J."/>
        </authorList>
    </citation>
    <scope>NUCLEOTIDE SEQUENCE [LARGE SCALE GENOMIC DNA]</scope>
    <source>
        <strain evidence="7 8">WLHS5</strain>
    </source>
</reference>
<evidence type="ECO:0000256" key="5">
    <source>
        <dbReference type="ARBA" id="ARBA00023136"/>
    </source>
</evidence>
<evidence type="ECO:0000313" key="7">
    <source>
        <dbReference type="EMBL" id="MFC4543053.1"/>
    </source>
</evidence>
<gene>
    <name evidence="7" type="ORF">ACFO5R_14080</name>
</gene>
<keyword evidence="5" id="KW-0472">Membrane</keyword>
<protein>
    <submittedName>
        <fullName evidence="7">Glycosyltransferase</fullName>
        <ecNumber evidence="7">2.4.-.-</ecNumber>
    </submittedName>
</protein>
<evidence type="ECO:0000256" key="3">
    <source>
        <dbReference type="ARBA" id="ARBA00022676"/>
    </source>
</evidence>
<accession>A0ABD5PRJ0</accession>
<sequence>MAEGVETDAPVASFVVPAKNEADWLRGTLASIAGLDTDYEYEVIVVDGDSRDETPEIAREYGAAVLTDGGTSVAVARNLGAAHASGAWLAFVDADTRVRANYLTAMLGFVEATDLAAASSRCRMTGPGRAKFVEATINHVFPRFDRPIFPGFNFFVDRTSFERAGGFPTVPNEDTAFSRRLGRRVPTGYCPDVLVERSGRRIADLGLTGTLWHYVRLDVERIRSSLERSAAIDGGPIDDGAVESDR</sequence>
<organism evidence="7 8">
    <name type="scientific">Halosolutus amylolyticus</name>
    <dbReference type="NCBI Taxonomy" id="2932267"/>
    <lineage>
        <taxon>Archaea</taxon>
        <taxon>Methanobacteriati</taxon>
        <taxon>Methanobacteriota</taxon>
        <taxon>Stenosarchaea group</taxon>
        <taxon>Halobacteria</taxon>
        <taxon>Halobacteriales</taxon>
        <taxon>Natrialbaceae</taxon>
        <taxon>Halosolutus</taxon>
    </lineage>
</organism>
<dbReference type="PANTHER" id="PTHR43646:SF2">
    <property type="entry name" value="GLYCOSYLTRANSFERASE 2-LIKE DOMAIN-CONTAINING PROTEIN"/>
    <property type="match status" value="1"/>
</dbReference>
<keyword evidence="4 7" id="KW-0808">Transferase</keyword>
<proteinExistence type="predicted"/>
<keyword evidence="3 7" id="KW-0328">Glycosyltransferase</keyword>
<comment type="subcellular location">
    <subcellularLocation>
        <location evidence="1">Cell membrane</location>
    </subcellularLocation>
</comment>
<keyword evidence="2" id="KW-1003">Cell membrane</keyword>
<keyword evidence="8" id="KW-1185">Reference proteome</keyword>
<feature type="domain" description="Glycosyltransferase 2-like" evidence="6">
    <location>
        <begin position="13"/>
        <end position="137"/>
    </location>
</feature>
<name>A0ABD5PRJ0_9EURY</name>
<dbReference type="PANTHER" id="PTHR43646">
    <property type="entry name" value="GLYCOSYLTRANSFERASE"/>
    <property type="match status" value="1"/>
</dbReference>
<evidence type="ECO:0000259" key="6">
    <source>
        <dbReference type="Pfam" id="PF00535"/>
    </source>
</evidence>
<dbReference type="Gene3D" id="3.90.550.10">
    <property type="entry name" value="Spore Coat Polysaccharide Biosynthesis Protein SpsA, Chain A"/>
    <property type="match status" value="1"/>
</dbReference>
<evidence type="ECO:0000313" key="8">
    <source>
        <dbReference type="Proteomes" id="UP001595898"/>
    </source>
</evidence>
<dbReference type="SUPFAM" id="SSF53448">
    <property type="entry name" value="Nucleotide-diphospho-sugar transferases"/>
    <property type="match status" value="1"/>
</dbReference>